<evidence type="ECO:0000313" key="3">
    <source>
        <dbReference type="Proteomes" id="UP000238479"/>
    </source>
</evidence>
<keyword evidence="1" id="KW-0472">Membrane</keyword>
<dbReference type="EMBL" id="PDCK01000045">
    <property type="protein sequence ID" value="PRQ19245.1"/>
    <property type="molecule type" value="Genomic_DNA"/>
</dbReference>
<name>A0A2P6PBE7_ROSCH</name>
<reference evidence="2 3" key="1">
    <citation type="journal article" date="2018" name="Nat. Genet.">
        <title>The Rosa genome provides new insights in the design of modern roses.</title>
        <authorList>
            <person name="Bendahmane M."/>
        </authorList>
    </citation>
    <scope>NUCLEOTIDE SEQUENCE [LARGE SCALE GENOMIC DNA]</scope>
    <source>
        <strain evidence="3">cv. Old Blush</strain>
    </source>
</reference>
<organism evidence="2 3">
    <name type="scientific">Rosa chinensis</name>
    <name type="common">China rose</name>
    <dbReference type="NCBI Taxonomy" id="74649"/>
    <lineage>
        <taxon>Eukaryota</taxon>
        <taxon>Viridiplantae</taxon>
        <taxon>Streptophyta</taxon>
        <taxon>Embryophyta</taxon>
        <taxon>Tracheophyta</taxon>
        <taxon>Spermatophyta</taxon>
        <taxon>Magnoliopsida</taxon>
        <taxon>eudicotyledons</taxon>
        <taxon>Gunneridae</taxon>
        <taxon>Pentapetalae</taxon>
        <taxon>rosids</taxon>
        <taxon>fabids</taxon>
        <taxon>Rosales</taxon>
        <taxon>Rosaceae</taxon>
        <taxon>Rosoideae</taxon>
        <taxon>Rosoideae incertae sedis</taxon>
        <taxon>Rosa</taxon>
    </lineage>
</organism>
<gene>
    <name evidence="2" type="ORF">RchiOBHm_Chr7g0215081</name>
</gene>
<comment type="caution">
    <text evidence="2">The sequence shown here is derived from an EMBL/GenBank/DDBJ whole genome shotgun (WGS) entry which is preliminary data.</text>
</comment>
<evidence type="ECO:0000256" key="1">
    <source>
        <dbReference type="SAM" id="Phobius"/>
    </source>
</evidence>
<dbReference type="Gramene" id="PRQ19245">
    <property type="protein sequence ID" value="PRQ19245"/>
    <property type="gene ID" value="RchiOBHm_Chr7g0215081"/>
</dbReference>
<keyword evidence="3" id="KW-1185">Reference proteome</keyword>
<keyword evidence="1" id="KW-1133">Transmembrane helix</keyword>
<dbReference type="AlphaFoldDB" id="A0A2P6PBE7"/>
<feature type="transmembrane region" description="Helical" evidence="1">
    <location>
        <begin position="59"/>
        <end position="78"/>
    </location>
</feature>
<keyword evidence="1" id="KW-0812">Transmembrane</keyword>
<accession>A0A2P6PBE7</accession>
<evidence type="ECO:0000313" key="2">
    <source>
        <dbReference type="EMBL" id="PRQ19245.1"/>
    </source>
</evidence>
<dbReference type="Proteomes" id="UP000238479">
    <property type="component" value="Chromosome 7"/>
</dbReference>
<sequence length="84" mass="9741">MHTPRASGPLLLYNVATTPVSAQQCRKERLDWEILLEWEGRQKMNRENPLLDFLPMPPIPTVFSLSFISILPFLHSVLRRIKGK</sequence>
<proteinExistence type="predicted"/>
<protein>
    <submittedName>
        <fullName evidence="2">Uncharacterized protein</fullName>
    </submittedName>
</protein>